<organism evidence="7">
    <name type="scientific">marine metagenome</name>
    <dbReference type="NCBI Taxonomy" id="408172"/>
    <lineage>
        <taxon>unclassified sequences</taxon>
        <taxon>metagenomes</taxon>
        <taxon>ecological metagenomes</taxon>
    </lineage>
</organism>
<keyword evidence="4" id="KW-0378">Hydrolase</keyword>
<evidence type="ECO:0000256" key="1">
    <source>
        <dbReference type="ARBA" id="ARBA00022722"/>
    </source>
</evidence>
<dbReference type="InterPro" id="IPR003154">
    <property type="entry name" value="S1/P1nuclease"/>
</dbReference>
<dbReference type="PANTHER" id="PTHR33146:SF26">
    <property type="entry name" value="ENDONUCLEASE 4"/>
    <property type="match status" value="1"/>
</dbReference>
<sequence length="245" mass="28659">MVFILLSQSLLAWGNTGHRIVGEIAETYLTKNAKMQIKKLIGHHDLSRISNWGDEIKADPEWDHAWDWHYCTIPDGEEYEPGKYRGQAIEKINEFIGTLKNTASTKEEKQIALKFLVHLTQDLHQPLHVGNGKDKGGNSIKVKWFGELTNLHSIWDTKLIEYQNLSYTEYANYLLLDVDYSEIRKWQGDTVMDYINESKNFRNHCYDYSGDNLKWEYIYKNKELVELRLLQSGARLSGELNRIFK</sequence>
<dbReference type="GO" id="GO:0004519">
    <property type="term" value="F:endonuclease activity"/>
    <property type="evidence" value="ECO:0007669"/>
    <property type="project" value="UniProtKB-KW"/>
</dbReference>
<dbReference type="CDD" id="cd11010">
    <property type="entry name" value="S1-P1_nuclease"/>
    <property type="match status" value="1"/>
</dbReference>
<dbReference type="AlphaFoldDB" id="A0A381RAI9"/>
<keyword evidence="5" id="KW-1015">Disulfide bond</keyword>
<gene>
    <name evidence="7" type="ORF">METZ01_LOCUS41504</name>
</gene>
<dbReference type="PANTHER" id="PTHR33146">
    <property type="entry name" value="ENDONUCLEASE 4"/>
    <property type="match status" value="1"/>
</dbReference>
<dbReference type="SUPFAM" id="SSF48537">
    <property type="entry name" value="Phospholipase C/P1 nuclease"/>
    <property type="match status" value="1"/>
</dbReference>
<evidence type="ECO:0000256" key="2">
    <source>
        <dbReference type="ARBA" id="ARBA00022723"/>
    </source>
</evidence>
<dbReference type="GO" id="GO:0003676">
    <property type="term" value="F:nucleic acid binding"/>
    <property type="evidence" value="ECO:0007669"/>
    <property type="project" value="InterPro"/>
</dbReference>
<evidence type="ECO:0008006" key="8">
    <source>
        <dbReference type="Google" id="ProtNLM"/>
    </source>
</evidence>
<evidence type="ECO:0000256" key="6">
    <source>
        <dbReference type="ARBA" id="ARBA00023180"/>
    </source>
</evidence>
<protein>
    <recommendedName>
        <fullName evidence="8">S1/P1 Nuclease</fullName>
    </recommendedName>
</protein>
<evidence type="ECO:0000313" key="7">
    <source>
        <dbReference type="EMBL" id="SUZ88650.1"/>
    </source>
</evidence>
<keyword evidence="1" id="KW-0540">Nuclease</keyword>
<evidence type="ECO:0000256" key="4">
    <source>
        <dbReference type="ARBA" id="ARBA00022801"/>
    </source>
</evidence>
<evidence type="ECO:0000256" key="5">
    <source>
        <dbReference type="ARBA" id="ARBA00023157"/>
    </source>
</evidence>
<dbReference type="Gene3D" id="1.10.575.10">
    <property type="entry name" value="P1 Nuclease"/>
    <property type="match status" value="1"/>
</dbReference>
<dbReference type="Pfam" id="PF02265">
    <property type="entry name" value="S1-P1_nuclease"/>
    <property type="match status" value="1"/>
</dbReference>
<evidence type="ECO:0000256" key="3">
    <source>
        <dbReference type="ARBA" id="ARBA00022759"/>
    </source>
</evidence>
<reference evidence="7" key="1">
    <citation type="submission" date="2018-05" db="EMBL/GenBank/DDBJ databases">
        <authorList>
            <person name="Lanie J.A."/>
            <person name="Ng W.-L."/>
            <person name="Kazmierczak K.M."/>
            <person name="Andrzejewski T.M."/>
            <person name="Davidsen T.M."/>
            <person name="Wayne K.J."/>
            <person name="Tettelin H."/>
            <person name="Glass J.I."/>
            <person name="Rusch D."/>
            <person name="Podicherti R."/>
            <person name="Tsui H.-C.T."/>
            <person name="Winkler M.E."/>
        </authorList>
    </citation>
    <scope>NUCLEOTIDE SEQUENCE</scope>
</reference>
<keyword evidence="3" id="KW-0255">Endonuclease</keyword>
<keyword evidence="6" id="KW-0325">Glycoprotein</keyword>
<name>A0A381RAI9_9ZZZZ</name>
<dbReference type="GO" id="GO:0046872">
    <property type="term" value="F:metal ion binding"/>
    <property type="evidence" value="ECO:0007669"/>
    <property type="project" value="UniProtKB-KW"/>
</dbReference>
<dbReference type="InterPro" id="IPR008947">
    <property type="entry name" value="PLipase_C/P1_nuclease_dom_sf"/>
</dbReference>
<dbReference type="EMBL" id="UINC01001781">
    <property type="protein sequence ID" value="SUZ88650.1"/>
    <property type="molecule type" value="Genomic_DNA"/>
</dbReference>
<accession>A0A381RAI9</accession>
<proteinExistence type="predicted"/>
<dbReference type="GO" id="GO:0016788">
    <property type="term" value="F:hydrolase activity, acting on ester bonds"/>
    <property type="evidence" value="ECO:0007669"/>
    <property type="project" value="InterPro"/>
</dbReference>
<dbReference type="GO" id="GO:0006308">
    <property type="term" value="P:DNA catabolic process"/>
    <property type="evidence" value="ECO:0007669"/>
    <property type="project" value="InterPro"/>
</dbReference>
<keyword evidence="2" id="KW-0479">Metal-binding</keyword>